<keyword evidence="9" id="KW-0479">Metal-binding</keyword>
<evidence type="ECO:0000313" key="13">
    <source>
        <dbReference type="EMBL" id="HJD32879.1"/>
    </source>
</evidence>
<dbReference type="GO" id="GO:0004565">
    <property type="term" value="F:beta-galactosidase activity"/>
    <property type="evidence" value="ECO:0007669"/>
    <property type="project" value="UniProtKB-EC"/>
</dbReference>
<evidence type="ECO:0000259" key="12">
    <source>
        <dbReference type="Pfam" id="PF08533"/>
    </source>
</evidence>
<dbReference type="Pfam" id="PF08533">
    <property type="entry name" value="Glyco_hydro_42C"/>
    <property type="match status" value="1"/>
</dbReference>
<evidence type="ECO:0000256" key="4">
    <source>
        <dbReference type="ARBA" id="ARBA00022801"/>
    </source>
</evidence>
<dbReference type="InterPro" id="IPR013739">
    <property type="entry name" value="Beta_galactosidase_C"/>
</dbReference>
<feature type="active site" description="Proton donor" evidence="7">
    <location>
        <position position="154"/>
    </location>
</feature>
<dbReference type="SUPFAM" id="SSF51445">
    <property type="entry name" value="(Trans)glycosidases"/>
    <property type="match status" value="1"/>
</dbReference>
<feature type="binding site" evidence="8">
    <location>
        <position position="115"/>
    </location>
    <ligand>
        <name>substrate</name>
    </ligand>
</feature>
<evidence type="ECO:0000259" key="10">
    <source>
        <dbReference type="Pfam" id="PF02449"/>
    </source>
</evidence>
<reference evidence="13" key="2">
    <citation type="submission" date="2021-04" db="EMBL/GenBank/DDBJ databases">
        <authorList>
            <person name="Gilroy R."/>
        </authorList>
    </citation>
    <scope>NUCLEOTIDE SEQUENCE</scope>
    <source>
        <strain evidence="13">ChiHjej8B7-25341</strain>
    </source>
</reference>
<sequence length="680" mass="78342">MKTVIKGYPHLLHGGDYNPEQWLDCPEVLEEDVRLMKEAHINCVSLGIFSWAKLEPVEGEYHFGWLRKIIDRLYENGIYTVLATPSGAMPQWLMQHYDEVRQVGPDGVRNLPGRRHNFCPTSPLMRRKVKKIDRELSRRFGDHPGVILWHISNEYGGNRLEGECHCELCQEAFREWLQKKYKTLDNLNHAWWTSFWSHTYTSWDQIHSPAPHGEIGLHGLNLDWKRFVSGQMQDFCAAEIRAVRKYSDKPVTINMMEFFRPLDYFRFAGQLDIVSWDSYPQWHRDPDDRQTAMRAAACHTLMRSLKKAPFLLMESTPSLVNWKDVNTQKRPGMHELSSLQAVACGSNSVQYFQWRKSRGGEEKFHGAVVDHRNGSNTRVFREVSALGERLGKISDAVMPTCNKARAAILFDWENWWAVEDIQGPRKGMAYLDTVLSHFRPFWELGIEVDFINEEDSMEGYALVCAPLAYLYREGYAGRVKKYVEEGGVYLATYFSGVADENDLCFLDRHPLEEVLGIRTEEMDAVNVESLPNTISFDGKSWKVGQLREVSHVVEDTENPVEVLAAYEQDYYQGFPALTRKKYGKGSALYLACEAEEGFLKALYGRLTEECRIQGEFTGRLPQGVVVSKRDGENPVWFLQNFNRTEERVELPFACHTVEDGRILEGSVTLRPYECLILTGL</sequence>
<dbReference type="EMBL" id="DWUW01000375">
    <property type="protein sequence ID" value="HJD32879.1"/>
    <property type="molecule type" value="Genomic_DNA"/>
</dbReference>
<evidence type="ECO:0000256" key="7">
    <source>
        <dbReference type="PIRSR" id="PIRSR001084-1"/>
    </source>
</evidence>
<evidence type="ECO:0000256" key="1">
    <source>
        <dbReference type="ARBA" id="ARBA00001412"/>
    </source>
</evidence>
<keyword evidence="5 6" id="KW-0326">Glycosidase</keyword>
<evidence type="ECO:0000256" key="3">
    <source>
        <dbReference type="ARBA" id="ARBA00012756"/>
    </source>
</evidence>
<reference evidence="13" key="1">
    <citation type="journal article" date="2021" name="PeerJ">
        <title>Extensive microbial diversity within the chicken gut microbiome revealed by metagenomics and culture.</title>
        <authorList>
            <person name="Gilroy R."/>
            <person name="Ravi A."/>
            <person name="Getino M."/>
            <person name="Pursley I."/>
            <person name="Horton D.L."/>
            <person name="Alikhan N.F."/>
            <person name="Baker D."/>
            <person name="Gharbi K."/>
            <person name="Hall N."/>
            <person name="Watson M."/>
            <person name="Adriaenssens E.M."/>
            <person name="Foster-Nyarko E."/>
            <person name="Jarju S."/>
            <person name="Secka A."/>
            <person name="Antonio M."/>
            <person name="Oren A."/>
            <person name="Chaudhuri R.R."/>
            <person name="La Ragione R."/>
            <person name="Hildebrand F."/>
            <person name="Pallen M.J."/>
        </authorList>
    </citation>
    <scope>NUCLEOTIDE SEQUENCE</scope>
    <source>
        <strain evidence="13">ChiHjej8B7-25341</strain>
    </source>
</reference>
<evidence type="ECO:0000256" key="2">
    <source>
        <dbReference type="ARBA" id="ARBA00005940"/>
    </source>
</evidence>
<feature type="binding site" evidence="9">
    <location>
        <position position="119"/>
    </location>
    <ligand>
        <name>Zn(2+)</name>
        <dbReference type="ChEBI" id="CHEBI:29105"/>
    </ligand>
</feature>
<dbReference type="InterPro" id="IPR013780">
    <property type="entry name" value="Glyco_hydro_b"/>
</dbReference>
<feature type="binding site" evidence="9">
    <location>
        <position position="166"/>
    </location>
    <ligand>
        <name>Zn(2+)</name>
        <dbReference type="ChEBI" id="CHEBI:29105"/>
    </ligand>
</feature>
<feature type="active site" description="Nucleophile" evidence="7">
    <location>
        <position position="314"/>
    </location>
</feature>
<feature type="binding site" evidence="8">
    <location>
        <position position="153"/>
    </location>
    <ligand>
        <name>substrate</name>
    </ligand>
</feature>
<dbReference type="PIRSF" id="PIRSF001084">
    <property type="entry name" value="B-galactosidase"/>
    <property type="match status" value="1"/>
</dbReference>
<keyword evidence="4 6" id="KW-0378">Hydrolase</keyword>
<dbReference type="InterPro" id="IPR029062">
    <property type="entry name" value="Class_I_gatase-like"/>
</dbReference>
<dbReference type="CDD" id="cd03143">
    <property type="entry name" value="A4_beta-galactosidase_middle_domain"/>
    <property type="match status" value="1"/>
</dbReference>
<dbReference type="AlphaFoldDB" id="A0A9D2U1J2"/>
<dbReference type="InterPro" id="IPR013738">
    <property type="entry name" value="Beta_galactosidase_Trimer"/>
</dbReference>
<proteinExistence type="inferred from homology"/>
<dbReference type="Gene3D" id="3.40.50.880">
    <property type="match status" value="1"/>
</dbReference>
<dbReference type="Gene3D" id="2.60.40.1180">
    <property type="entry name" value="Golgi alpha-mannosidase II"/>
    <property type="match status" value="1"/>
</dbReference>
<feature type="binding site" evidence="9">
    <location>
        <position position="169"/>
    </location>
    <ligand>
        <name>Zn(2+)</name>
        <dbReference type="ChEBI" id="CHEBI:29105"/>
    </ligand>
</feature>
<dbReference type="GO" id="GO:0046872">
    <property type="term" value="F:metal ion binding"/>
    <property type="evidence" value="ECO:0007669"/>
    <property type="project" value="UniProtKB-KW"/>
</dbReference>
<evidence type="ECO:0000313" key="14">
    <source>
        <dbReference type="Proteomes" id="UP000823851"/>
    </source>
</evidence>
<feature type="domain" description="Beta-galactosidase trimerisation" evidence="11">
    <location>
        <begin position="404"/>
        <end position="612"/>
    </location>
</feature>
<feature type="domain" description="Glycoside hydrolase family 42 N-terminal" evidence="10">
    <location>
        <begin position="16"/>
        <end position="392"/>
    </location>
</feature>
<dbReference type="SUPFAM" id="SSF52317">
    <property type="entry name" value="Class I glutamine amidotransferase-like"/>
    <property type="match status" value="1"/>
</dbReference>
<dbReference type="InterPro" id="IPR003476">
    <property type="entry name" value="Glyco_hydro_42"/>
</dbReference>
<dbReference type="PANTHER" id="PTHR36447">
    <property type="entry name" value="BETA-GALACTOSIDASE GANA"/>
    <property type="match status" value="1"/>
</dbReference>
<feature type="binding site" evidence="9">
    <location>
        <position position="164"/>
    </location>
    <ligand>
        <name>Zn(2+)</name>
        <dbReference type="ChEBI" id="CHEBI:29105"/>
    </ligand>
</feature>
<dbReference type="InterPro" id="IPR013529">
    <property type="entry name" value="Glyco_hydro_42_N"/>
</dbReference>
<dbReference type="Gene3D" id="3.20.20.80">
    <property type="entry name" value="Glycosidases"/>
    <property type="match status" value="1"/>
</dbReference>
<name>A0A9D2U1J2_9FIRM</name>
<feature type="domain" description="Beta-galactosidase C-terminal" evidence="12">
    <location>
        <begin position="626"/>
        <end position="677"/>
    </location>
</feature>
<dbReference type="Proteomes" id="UP000823851">
    <property type="component" value="Unassembled WGS sequence"/>
</dbReference>
<evidence type="ECO:0000256" key="5">
    <source>
        <dbReference type="ARBA" id="ARBA00023295"/>
    </source>
</evidence>
<keyword evidence="9" id="KW-0862">Zinc</keyword>
<feature type="binding site" evidence="8">
    <location>
        <position position="322"/>
    </location>
    <ligand>
        <name>substrate</name>
    </ligand>
</feature>
<comment type="catalytic activity">
    <reaction evidence="1 6">
        <text>Hydrolysis of terminal non-reducing beta-D-galactose residues in beta-D-galactosides.</text>
        <dbReference type="EC" id="3.2.1.23"/>
    </reaction>
</comment>
<dbReference type="GO" id="GO:0009341">
    <property type="term" value="C:beta-galactosidase complex"/>
    <property type="evidence" value="ECO:0007669"/>
    <property type="project" value="InterPro"/>
</dbReference>
<dbReference type="InterPro" id="IPR017853">
    <property type="entry name" value="GH"/>
</dbReference>
<comment type="caution">
    <text evidence="13">The sequence shown here is derived from an EMBL/GenBank/DDBJ whole genome shotgun (WGS) entry which is preliminary data.</text>
</comment>
<protein>
    <recommendedName>
        <fullName evidence="3 6">Beta-galactosidase</fullName>
        <shortName evidence="6">Beta-gal</shortName>
        <ecNumber evidence="3 6">3.2.1.23</ecNumber>
    </recommendedName>
</protein>
<dbReference type="GO" id="GO:0006012">
    <property type="term" value="P:galactose metabolic process"/>
    <property type="evidence" value="ECO:0007669"/>
    <property type="project" value="InterPro"/>
</dbReference>
<dbReference type="EC" id="3.2.1.23" evidence="3 6"/>
<comment type="similarity">
    <text evidence="2 6">Belongs to the glycosyl hydrolase 42 family.</text>
</comment>
<evidence type="ECO:0000256" key="6">
    <source>
        <dbReference type="PIRNR" id="PIRNR001084"/>
    </source>
</evidence>
<evidence type="ECO:0000256" key="9">
    <source>
        <dbReference type="PIRSR" id="PIRSR001084-3"/>
    </source>
</evidence>
<evidence type="ECO:0000259" key="11">
    <source>
        <dbReference type="Pfam" id="PF08532"/>
    </source>
</evidence>
<dbReference type="Pfam" id="PF08532">
    <property type="entry name" value="Glyco_hydro_42M"/>
    <property type="match status" value="1"/>
</dbReference>
<evidence type="ECO:0000256" key="8">
    <source>
        <dbReference type="PIRSR" id="PIRSR001084-2"/>
    </source>
</evidence>
<organism evidence="13 14">
    <name type="scientific">Candidatus Eisenbergiella stercorigallinarum</name>
    <dbReference type="NCBI Taxonomy" id="2838557"/>
    <lineage>
        <taxon>Bacteria</taxon>
        <taxon>Bacillati</taxon>
        <taxon>Bacillota</taxon>
        <taxon>Clostridia</taxon>
        <taxon>Lachnospirales</taxon>
        <taxon>Lachnospiraceae</taxon>
        <taxon>Eisenbergiella</taxon>
    </lineage>
</organism>
<gene>
    <name evidence="13" type="ORF">H9912_13200</name>
</gene>
<accession>A0A9D2U1J2</accession>
<dbReference type="PANTHER" id="PTHR36447:SF1">
    <property type="entry name" value="BETA-GALACTOSIDASE GANA"/>
    <property type="match status" value="1"/>
</dbReference>
<dbReference type="Pfam" id="PF02449">
    <property type="entry name" value="Glyco_hydro_42"/>
    <property type="match status" value="1"/>
</dbReference>